<accession>A0A9D0ZPB4</accession>
<organism evidence="9 10">
    <name type="scientific">Candidatus Pullichristensenella stercorigallinarum</name>
    <dbReference type="NCBI Taxonomy" id="2840909"/>
    <lineage>
        <taxon>Bacteria</taxon>
        <taxon>Bacillati</taxon>
        <taxon>Bacillota</taxon>
        <taxon>Clostridia</taxon>
        <taxon>Candidatus Pullichristensenella</taxon>
    </lineage>
</organism>
<dbReference type="GO" id="GO:0022857">
    <property type="term" value="F:transmembrane transporter activity"/>
    <property type="evidence" value="ECO:0007669"/>
    <property type="project" value="InterPro"/>
</dbReference>
<evidence type="ECO:0000313" key="10">
    <source>
        <dbReference type="Proteomes" id="UP000824260"/>
    </source>
</evidence>
<dbReference type="GO" id="GO:0005886">
    <property type="term" value="C:plasma membrane"/>
    <property type="evidence" value="ECO:0007669"/>
    <property type="project" value="UniProtKB-SubCell"/>
</dbReference>
<evidence type="ECO:0000256" key="8">
    <source>
        <dbReference type="SAM" id="Phobius"/>
    </source>
</evidence>
<gene>
    <name evidence="9" type="ORF">IAA52_07735</name>
</gene>
<dbReference type="Pfam" id="PF02653">
    <property type="entry name" value="BPD_transp_2"/>
    <property type="match status" value="1"/>
</dbReference>
<dbReference type="PANTHER" id="PTHR32196:SF21">
    <property type="entry name" value="ABC TRANSPORTER PERMEASE PROTEIN YPHD-RELATED"/>
    <property type="match status" value="1"/>
</dbReference>
<dbReference type="PANTHER" id="PTHR32196">
    <property type="entry name" value="ABC TRANSPORTER PERMEASE PROTEIN YPHD-RELATED-RELATED"/>
    <property type="match status" value="1"/>
</dbReference>
<evidence type="ECO:0000256" key="5">
    <source>
        <dbReference type="ARBA" id="ARBA00022692"/>
    </source>
</evidence>
<evidence type="ECO:0000256" key="3">
    <source>
        <dbReference type="ARBA" id="ARBA00022475"/>
    </source>
</evidence>
<evidence type="ECO:0000256" key="7">
    <source>
        <dbReference type="ARBA" id="ARBA00023136"/>
    </source>
</evidence>
<protein>
    <submittedName>
        <fullName evidence="9">ABC transporter permease</fullName>
    </submittedName>
</protein>
<comment type="subcellular location">
    <subcellularLocation>
        <location evidence="1">Cell membrane</location>
        <topology evidence="1">Multi-pass membrane protein</topology>
    </subcellularLocation>
</comment>
<feature type="transmembrane region" description="Helical" evidence="8">
    <location>
        <begin position="227"/>
        <end position="246"/>
    </location>
</feature>
<feature type="transmembrane region" description="Helical" evidence="8">
    <location>
        <begin position="258"/>
        <end position="276"/>
    </location>
</feature>
<keyword evidence="3" id="KW-1003">Cell membrane</keyword>
<feature type="transmembrane region" description="Helical" evidence="8">
    <location>
        <begin position="20"/>
        <end position="42"/>
    </location>
</feature>
<reference evidence="9" key="2">
    <citation type="journal article" date="2021" name="PeerJ">
        <title>Extensive microbial diversity within the chicken gut microbiome revealed by metagenomics and culture.</title>
        <authorList>
            <person name="Gilroy R."/>
            <person name="Ravi A."/>
            <person name="Getino M."/>
            <person name="Pursley I."/>
            <person name="Horton D.L."/>
            <person name="Alikhan N.F."/>
            <person name="Baker D."/>
            <person name="Gharbi K."/>
            <person name="Hall N."/>
            <person name="Watson M."/>
            <person name="Adriaenssens E.M."/>
            <person name="Foster-Nyarko E."/>
            <person name="Jarju S."/>
            <person name="Secka A."/>
            <person name="Antonio M."/>
            <person name="Oren A."/>
            <person name="Chaudhuri R.R."/>
            <person name="La Ragione R."/>
            <person name="Hildebrand F."/>
            <person name="Pallen M.J."/>
        </authorList>
    </citation>
    <scope>NUCLEOTIDE SEQUENCE</scope>
    <source>
        <strain evidence="9">ChiSjej6B24-2974</strain>
    </source>
</reference>
<name>A0A9D0ZPB4_9FIRM</name>
<keyword evidence="2" id="KW-0813">Transport</keyword>
<feature type="transmembrane region" description="Helical" evidence="8">
    <location>
        <begin position="308"/>
        <end position="326"/>
    </location>
</feature>
<dbReference type="CDD" id="cd06579">
    <property type="entry name" value="TM_PBP1_transp_AraH_like"/>
    <property type="match status" value="1"/>
</dbReference>
<reference evidence="9" key="1">
    <citation type="submission" date="2020-10" db="EMBL/GenBank/DDBJ databases">
        <authorList>
            <person name="Gilroy R."/>
        </authorList>
    </citation>
    <scope>NUCLEOTIDE SEQUENCE</scope>
    <source>
        <strain evidence="9">ChiSjej6B24-2974</strain>
    </source>
</reference>
<dbReference type="AlphaFoldDB" id="A0A9D0ZPB4"/>
<keyword evidence="6 8" id="KW-1133">Transmembrane helix</keyword>
<evidence type="ECO:0000256" key="6">
    <source>
        <dbReference type="ARBA" id="ARBA00022989"/>
    </source>
</evidence>
<dbReference type="Proteomes" id="UP000824260">
    <property type="component" value="Unassembled WGS sequence"/>
</dbReference>
<keyword evidence="5 8" id="KW-0812">Transmembrane</keyword>
<sequence length="333" mass="35791">MSAQKEQKARGGQRVVNFLVKYWLGLFTVVVFLFFSIMQPRFATVSNIMSILSSTCILALVGMGVTFVMMVGEIDYSCGMELTTAAVVLAVVLDKPAFSGLYIPVLIVTVLLVMGYGAINVFLHVKVKMPSFIATMGTSLIATGICKWMTNGGSVSSRRWPDCYTFLGQSYVFGVIPVSVVVTAVIVAIMWIYSERTKSGKLFYAVGSSSTTCEYVGVNVRAQKVKAFVICALLCAFAGILQTSMLNSATPYMGTDSLLNALTVLMLGATFIKTGVYNIPGTIVASFLLRVISFGMTMMGAPSFAFDLVQGGLLLLSVSLVTMIHARQSKSIG</sequence>
<proteinExistence type="predicted"/>
<dbReference type="InterPro" id="IPR001851">
    <property type="entry name" value="ABC_transp_permease"/>
</dbReference>
<evidence type="ECO:0000256" key="4">
    <source>
        <dbReference type="ARBA" id="ARBA00022519"/>
    </source>
</evidence>
<feature type="transmembrane region" description="Helical" evidence="8">
    <location>
        <begin position="170"/>
        <end position="193"/>
    </location>
</feature>
<feature type="transmembrane region" description="Helical" evidence="8">
    <location>
        <begin position="99"/>
        <end position="119"/>
    </location>
</feature>
<evidence type="ECO:0000256" key="1">
    <source>
        <dbReference type="ARBA" id="ARBA00004651"/>
    </source>
</evidence>
<keyword evidence="4" id="KW-0997">Cell inner membrane</keyword>
<evidence type="ECO:0000313" key="9">
    <source>
        <dbReference type="EMBL" id="HIQ82979.1"/>
    </source>
</evidence>
<feature type="transmembrane region" description="Helical" evidence="8">
    <location>
        <begin position="48"/>
        <end position="69"/>
    </location>
</feature>
<keyword evidence="7 8" id="KW-0472">Membrane</keyword>
<comment type="caution">
    <text evidence="9">The sequence shown here is derived from an EMBL/GenBank/DDBJ whole genome shotgun (WGS) entry which is preliminary data.</text>
</comment>
<evidence type="ECO:0000256" key="2">
    <source>
        <dbReference type="ARBA" id="ARBA00022448"/>
    </source>
</evidence>
<feature type="transmembrane region" description="Helical" evidence="8">
    <location>
        <begin position="131"/>
        <end position="150"/>
    </location>
</feature>
<dbReference type="EMBL" id="DVFZ01000078">
    <property type="protein sequence ID" value="HIQ82979.1"/>
    <property type="molecule type" value="Genomic_DNA"/>
</dbReference>